<dbReference type="InterPro" id="IPR041679">
    <property type="entry name" value="DNA2/NAM7-like_C"/>
</dbReference>
<protein>
    <recommendedName>
        <fullName evidence="1">DNA2/NAM7 helicase-like C-terminal domain-containing protein</fullName>
    </recommendedName>
</protein>
<evidence type="ECO:0000313" key="3">
    <source>
        <dbReference type="Proteomes" id="UP000580250"/>
    </source>
</evidence>
<evidence type="ECO:0000259" key="1">
    <source>
        <dbReference type="Pfam" id="PF13087"/>
    </source>
</evidence>
<dbReference type="Gene3D" id="3.40.50.300">
    <property type="entry name" value="P-loop containing nucleotide triphosphate hydrolases"/>
    <property type="match status" value="1"/>
</dbReference>
<proteinExistence type="predicted"/>
<dbReference type="AlphaFoldDB" id="A0A6V7V8F0"/>
<dbReference type="Proteomes" id="UP000580250">
    <property type="component" value="Unassembled WGS sequence"/>
</dbReference>
<organism evidence="2 3">
    <name type="scientific">Meloidogyne enterolobii</name>
    <name type="common">Root-knot nematode worm</name>
    <name type="synonym">Meloidogyne mayaguensis</name>
    <dbReference type="NCBI Taxonomy" id="390850"/>
    <lineage>
        <taxon>Eukaryota</taxon>
        <taxon>Metazoa</taxon>
        <taxon>Ecdysozoa</taxon>
        <taxon>Nematoda</taxon>
        <taxon>Chromadorea</taxon>
        <taxon>Rhabditida</taxon>
        <taxon>Tylenchina</taxon>
        <taxon>Tylenchomorpha</taxon>
        <taxon>Tylenchoidea</taxon>
        <taxon>Meloidogynidae</taxon>
        <taxon>Meloidogyninae</taxon>
        <taxon>Meloidogyne</taxon>
    </lineage>
</organism>
<comment type="caution">
    <text evidence="2">The sequence shown here is derived from an EMBL/GenBank/DDBJ whole genome shotgun (WGS) entry which is preliminary data.</text>
</comment>
<dbReference type="OrthoDB" id="306218at2759"/>
<sequence>MLRQSSLDVHLQSLPKCIQSGFGLKSMVEQIVLSTRVRHARLSVCYRMHPLIVETVSFASYERHGESLEPGRGAEERSLLTTSKFPPSMQNCPIVLLNVLGTCRQDNTSHSLCNDEHSALAIKLISALYDKISTDISLAVICLYTFQKESLQKEFENLCWNVLVVTVDEFNSKRLVLSY</sequence>
<gene>
    <name evidence="2" type="ORF">MENT_LOCUS22715</name>
</gene>
<dbReference type="Pfam" id="PF13087">
    <property type="entry name" value="AAA_12"/>
    <property type="match status" value="1"/>
</dbReference>
<dbReference type="InterPro" id="IPR027417">
    <property type="entry name" value="P-loop_NTPase"/>
</dbReference>
<evidence type="ECO:0000313" key="2">
    <source>
        <dbReference type="EMBL" id="CAD2171256.1"/>
    </source>
</evidence>
<dbReference type="EMBL" id="CAJEWN010000180">
    <property type="protein sequence ID" value="CAD2171256.1"/>
    <property type="molecule type" value="Genomic_DNA"/>
</dbReference>
<name>A0A6V7V8F0_MELEN</name>
<feature type="domain" description="DNA2/NAM7 helicase-like C-terminal" evidence="1">
    <location>
        <begin position="25"/>
        <end position="171"/>
    </location>
</feature>
<accession>A0A6V7V8F0</accession>
<reference evidence="2 3" key="1">
    <citation type="submission" date="2020-08" db="EMBL/GenBank/DDBJ databases">
        <authorList>
            <person name="Koutsovoulos G."/>
            <person name="Danchin GJ E."/>
        </authorList>
    </citation>
    <scope>NUCLEOTIDE SEQUENCE [LARGE SCALE GENOMIC DNA]</scope>
</reference>